<dbReference type="PANTHER" id="PTHR33823">
    <property type="entry name" value="RNA POLYMERASE-BINDING TRANSCRIPTION FACTOR DKSA-RELATED"/>
    <property type="match status" value="1"/>
</dbReference>
<feature type="domain" description="Zinc finger DksA/TraR C4-type" evidence="5">
    <location>
        <begin position="97"/>
        <end position="126"/>
    </location>
</feature>
<keyword evidence="7" id="KW-1185">Reference proteome</keyword>
<dbReference type="PATRIC" id="fig|273677.3.peg.1341"/>
<accession>A0A031FUW9</accession>
<evidence type="ECO:0000256" key="4">
    <source>
        <dbReference type="PROSITE-ProRule" id="PRU00510"/>
    </source>
</evidence>
<evidence type="ECO:0000313" key="7">
    <source>
        <dbReference type="Proteomes" id="UP000024001"/>
    </source>
</evidence>
<reference evidence="6 7" key="1">
    <citation type="submission" date="2014-03" db="EMBL/GenBank/DDBJ databases">
        <title>Draft Genome Sequences of 13 Willow Endophytes.</title>
        <authorList>
            <person name="Gan H.Y."/>
            <person name="Gan H.M."/>
            <person name="Savka M.A."/>
            <person name="Hudson A.O."/>
        </authorList>
    </citation>
    <scope>NUCLEOTIDE SEQUENCE [LARGE SCALE GENOMIC DNA]</scope>
    <source>
        <strain evidence="6 7">RIT293</strain>
    </source>
</reference>
<feature type="zinc finger region" description="dksA C4-type" evidence="4">
    <location>
        <begin position="102"/>
        <end position="126"/>
    </location>
</feature>
<evidence type="ECO:0000313" key="6">
    <source>
        <dbReference type="EMBL" id="EZP28378.1"/>
    </source>
</evidence>
<protein>
    <submittedName>
        <fullName evidence="6">DnaK suppressor protein</fullName>
    </submittedName>
</protein>
<dbReference type="EMBL" id="JFYO01000004">
    <property type="protein sequence ID" value="EZP28378.1"/>
    <property type="molecule type" value="Genomic_DNA"/>
</dbReference>
<dbReference type="InterPro" id="IPR000962">
    <property type="entry name" value="Znf_DskA_TraR"/>
</dbReference>
<evidence type="ECO:0000259" key="5">
    <source>
        <dbReference type="Pfam" id="PF01258"/>
    </source>
</evidence>
<dbReference type="PROSITE" id="PS51128">
    <property type="entry name" value="ZF_DKSA_2"/>
    <property type="match status" value="1"/>
</dbReference>
<sequence length="131" mass="14239">MGDLIHVSRTPFEANASHLRRVSFCMESDMTTESPVDIDTGPFRALLEESLTERLAIIEELAPHALPSIDPMAYQTLAANRRAVDEITNALNRIDAGTYGRCARCSGWIAPARLEAVPHAATCIDCSRAAA</sequence>
<evidence type="ECO:0000256" key="3">
    <source>
        <dbReference type="ARBA" id="ARBA00022833"/>
    </source>
</evidence>
<dbReference type="AlphaFoldDB" id="A0A031FUW9"/>
<dbReference type="eggNOG" id="COG1734">
    <property type="taxonomic scope" value="Bacteria"/>
</dbReference>
<dbReference type="SUPFAM" id="SSF57716">
    <property type="entry name" value="Glucocorticoid receptor-like (DNA-binding domain)"/>
    <property type="match status" value="1"/>
</dbReference>
<proteinExistence type="predicted"/>
<keyword evidence="3" id="KW-0862">Zinc</keyword>
<dbReference type="GO" id="GO:0008270">
    <property type="term" value="F:zinc ion binding"/>
    <property type="evidence" value="ECO:0007669"/>
    <property type="project" value="UniProtKB-KW"/>
</dbReference>
<keyword evidence="2" id="KW-0863">Zinc-finger</keyword>
<gene>
    <name evidence="6" type="ORF">BW34_01358</name>
</gene>
<dbReference type="Proteomes" id="UP000024001">
    <property type="component" value="Unassembled WGS sequence"/>
</dbReference>
<evidence type="ECO:0000256" key="2">
    <source>
        <dbReference type="ARBA" id="ARBA00022771"/>
    </source>
</evidence>
<dbReference type="Pfam" id="PF01258">
    <property type="entry name" value="zf-dskA_traR"/>
    <property type="match status" value="1"/>
</dbReference>
<dbReference type="Gene3D" id="1.20.120.910">
    <property type="entry name" value="DksA, coiled-coil domain"/>
    <property type="match status" value="1"/>
</dbReference>
<name>A0A031FUW9_9MICO</name>
<organism evidence="6 7">
    <name type="scientific">Microbacterium oleivorans</name>
    <dbReference type="NCBI Taxonomy" id="273677"/>
    <lineage>
        <taxon>Bacteria</taxon>
        <taxon>Bacillati</taxon>
        <taxon>Actinomycetota</taxon>
        <taxon>Actinomycetes</taxon>
        <taxon>Micrococcales</taxon>
        <taxon>Microbacteriaceae</taxon>
        <taxon>Microbacterium</taxon>
    </lineage>
</organism>
<comment type="caution">
    <text evidence="6">The sequence shown here is derived from an EMBL/GenBank/DDBJ whole genome shotgun (WGS) entry which is preliminary data.</text>
</comment>
<evidence type="ECO:0000256" key="1">
    <source>
        <dbReference type="ARBA" id="ARBA00022723"/>
    </source>
</evidence>
<keyword evidence="1" id="KW-0479">Metal-binding</keyword>